<dbReference type="EMBL" id="CABR01000074">
    <property type="protein sequence ID" value="CBI10189.1"/>
    <property type="molecule type" value="Genomic_DNA"/>
</dbReference>
<gene>
    <name evidence="14" type="primary">msbA</name>
    <name evidence="14" type="ORF">CARN7_0954</name>
</gene>
<keyword evidence="10 11" id="KW-0472">Membrane</keyword>
<dbReference type="NCBIfam" id="TIGR02203">
    <property type="entry name" value="MsbA_lipidA"/>
    <property type="match status" value="1"/>
</dbReference>
<keyword evidence="5" id="KW-0547">Nucleotide-binding</keyword>
<feature type="transmembrane region" description="Helical" evidence="11">
    <location>
        <begin position="63"/>
        <end position="89"/>
    </location>
</feature>
<proteinExistence type="predicted"/>
<keyword evidence="9" id="KW-0445">Lipid transport</keyword>
<dbReference type="Pfam" id="PF00005">
    <property type="entry name" value="ABC_tran"/>
    <property type="match status" value="1"/>
</dbReference>
<feature type="transmembrane region" description="Helical" evidence="11">
    <location>
        <begin position="278"/>
        <end position="295"/>
    </location>
</feature>
<feature type="transmembrane region" description="Helical" evidence="11">
    <location>
        <begin position="156"/>
        <end position="179"/>
    </location>
</feature>
<evidence type="ECO:0000256" key="11">
    <source>
        <dbReference type="SAM" id="Phobius"/>
    </source>
</evidence>
<keyword evidence="7" id="KW-1278">Translocase</keyword>
<dbReference type="EC" id="3.6.3.-" evidence="14"/>
<dbReference type="InterPro" id="IPR027417">
    <property type="entry name" value="P-loop_NTPase"/>
</dbReference>
<dbReference type="SUPFAM" id="SSF90123">
    <property type="entry name" value="ABC transporter transmembrane region"/>
    <property type="match status" value="1"/>
</dbReference>
<dbReference type="GO" id="GO:0015421">
    <property type="term" value="F:ABC-type oligopeptide transporter activity"/>
    <property type="evidence" value="ECO:0007669"/>
    <property type="project" value="TreeGrafter"/>
</dbReference>
<dbReference type="GO" id="GO:0034040">
    <property type="term" value="F:ATPase-coupled lipid transmembrane transporter activity"/>
    <property type="evidence" value="ECO:0007669"/>
    <property type="project" value="InterPro"/>
</dbReference>
<dbReference type="PROSITE" id="PS00211">
    <property type="entry name" value="ABC_TRANSPORTER_1"/>
    <property type="match status" value="1"/>
</dbReference>
<dbReference type="SMART" id="SM00382">
    <property type="entry name" value="AAA"/>
    <property type="match status" value="1"/>
</dbReference>
<dbReference type="AlphaFoldDB" id="E6QSG7"/>
<keyword evidence="4 11" id="KW-0812">Transmembrane</keyword>
<keyword evidence="2" id="KW-0813">Transport</keyword>
<evidence type="ECO:0000256" key="5">
    <source>
        <dbReference type="ARBA" id="ARBA00022741"/>
    </source>
</evidence>
<dbReference type="PROSITE" id="PS50893">
    <property type="entry name" value="ABC_TRANSPORTER_2"/>
    <property type="match status" value="1"/>
</dbReference>
<feature type="transmembrane region" description="Helical" evidence="11">
    <location>
        <begin position="121"/>
        <end position="144"/>
    </location>
</feature>
<accession>E6QSG7</accession>
<comment type="subcellular location">
    <subcellularLocation>
        <location evidence="1">Endomembrane system</location>
        <topology evidence="1">Multi-pass membrane protein</topology>
    </subcellularLocation>
</comment>
<dbReference type="PANTHER" id="PTHR43394">
    <property type="entry name" value="ATP-DEPENDENT PERMEASE MDL1, MITOCHONDRIAL"/>
    <property type="match status" value="1"/>
</dbReference>
<evidence type="ECO:0000256" key="3">
    <source>
        <dbReference type="ARBA" id="ARBA00022475"/>
    </source>
</evidence>
<dbReference type="InterPro" id="IPR003593">
    <property type="entry name" value="AAA+_ATPase"/>
</dbReference>
<feature type="transmembrane region" description="Helical" evidence="11">
    <location>
        <begin position="245"/>
        <end position="266"/>
    </location>
</feature>
<feature type="domain" description="ABC transporter" evidence="12">
    <location>
        <begin position="339"/>
        <end position="575"/>
    </location>
</feature>
<dbReference type="InterPro" id="IPR003439">
    <property type="entry name" value="ABC_transporter-like_ATP-bd"/>
</dbReference>
<dbReference type="InterPro" id="IPR011917">
    <property type="entry name" value="ABC_transpr_lipidA"/>
</dbReference>
<dbReference type="FunFam" id="3.40.50.300:FF:000140">
    <property type="entry name" value="Lipid A export ATP-binding/permease protein MsbA"/>
    <property type="match status" value="1"/>
</dbReference>
<dbReference type="Gene3D" id="3.40.50.300">
    <property type="entry name" value="P-loop containing nucleotide triphosphate hydrolases"/>
    <property type="match status" value="1"/>
</dbReference>
<evidence type="ECO:0000256" key="10">
    <source>
        <dbReference type="ARBA" id="ARBA00023136"/>
    </source>
</evidence>
<keyword evidence="3" id="KW-1003">Cell membrane</keyword>
<keyword evidence="8 11" id="KW-1133">Transmembrane helix</keyword>
<dbReference type="GO" id="GO:0005524">
    <property type="term" value="F:ATP binding"/>
    <property type="evidence" value="ECO:0007669"/>
    <property type="project" value="UniProtKB-KW"/>
</dbReference>
<evidence type="ECO:0000256" key="6">
    <source>
        <dbReference type="ARBA" id="ARBA00022840"/>
    </source>
</evidence>
<evidence type="ECO:0000256" key="2">
    <source>
        <dbReference type="ARBA" id="ARBA00022448"/>
    </source>
</evidence>
<evidence type="ECO:0000259" key="13">
    <source>
        <dbReference type="PROSITE" id="PS50929"/>
    </source>
</evidence>
<dbReference type="InterPro" id="IPR039421">
    <property type="entry name" value="Type_1_exporter"/>
</dbReference>
<keyword evidence="6 14" id="KW-0067">ATP-binding</keyword>
<dbReference type="InterPro" id="IPR036640">
    <property type="entry name" value="ABC1_TM_sf"/>
</dbReference>
<dbReference type="PROSITE" id="PS50929">
    <property type="entry name" value="ABC_TM1F"/>
    <property type="match status" value="1"/>
</dbReference>
<dbReference type="Pfam" id="PF00664">
    <property type="entry name" value="ABC_membrane"/>
    <property type="match status" value="1"/>
</dbReference>
<keyword evidence="14" id="KW-0378">Hydrolase</keyword>
<evidence type="ECO:0000256" key="1">
    <source>
        <dbReference type="ARBA" id="ARBA00004127"/>
    </source>
</evidence>
<dbReference type="SUPFAM" id="SSF52540">
    <property type="entry name" value="P-loop containing nucleoside triphosphate hydrolases"/>
    <property type="match status" value="1"/>
</dbReference>
<dbReference type="GO" id="GO:0016020">
    <property type="term" value="C:membrane"/>
    <property type="evidence" value="ECO:0007669"/>
    <property type="project" value="InterPro"/>
</dbReference>
<comment type="caution">
    <text evidence="14">The sequence shown here is derived from an EMBL/GenBank/DDBJ whole genome shotgun (WGS) entry which is preliminary data.</text>
</comment>
<dbReference type="PANTHER" id="PTHR43394:SF1">
    <property type="entry name" value="ATP-BINDING CASSETTE SUB-FAMILY B MEMBER 10, MITOCHONDRIAL"/>
    <property type="match status" value="1"/>
</dbReference>
<dbReference type="GO" id="GO:0016887">
    <property type="term" value="F:ATP hydrolysis activity"/>
    <property type="evidence" value="ECO:0007669"/>
    <property type="project" value="InterPro"/>
</dbReference>
<evidence type="ECO:0000313" key="14">
    <source>
        <dbReference type="EMBL" id="CBI10189.1"/>
    </source>
</evidence>
<evidence type="ECO:0000256" key="7">
    <source>
        <dbReference type="ARBA" id="ARBA00022967"/>
    </source>
</evidence>
<evidence type="ECO:0000259" key="12">
    <source>
        <dbReference type="PROSITE" id="PS50893"/>
    </source>
</evidence>
<feature type="domain" description="ABC transmembrane type-1" evidence="13">
    <location>
        <begin position="25"/>
        <end position="307"/>
    </location>
</feature>
<dbReference type="Gene3D" id="1.20.1560.10">
    <property type="entry name" value="ABC transporter type 1, transmembrane domain"/>
    <property type="match status" value="1"/>
</dbReference>
<protein>
    <submittedName>
        <fullName evidence="14">Lipid A export ATP-binding/permease protein MsbA</fullName>
        <ecNumber evidence="14">3.6.3.-</ecNumber>
    </submittedName>
</protein>
<dbReference type="GO" id="GO:0012505">
    <property type="term" value="C:endomembrane system"/>
    <property type="evidence" value="ECO:0007669"/>
    <property type="project" value="UniProtKB-SubCell"/>
</dbReference>
<evidence type="ECO:0000256" key="9">
    <source>
        <dbReference type="ARBA" id="ARBA00023055"/>
    </source>
</evidence>
<dbReference type="CDD" id="cd18552">
    <property type="entry name" value="ABC_6TM_MsbA_like"/>
    <property type="match status" value="1"/>
</dbReference>
<sequence>MPNVHSLALYWRLLRQVRPYWRMFAGSLLAMAVTAAAEPAIPALFKPLLDGSFVHKDMHYVKLIPLLMVAVFLVRGVADFASTYGMSWVGSQLVMDLRKAMFDKLIAMPTRFYDDRSTGNLIALIVFNVTQVTQSATGAVTLLVRDSLAIAGLLAWLLWINWKLTLVIIAIAPTAIFVIRTVSRRLRQINRDAQKNIGNIAHVVEEAVGAHKVLKIFGGQAYERQRFHLASNQDRRLYMKAVSAAASNGPVVQLVAAFGVALVVYIATKQAFNGEITVGGFVSYLVAMMMIFGPVKRLTGINEQLQRGLAAAEVVFDLMDSTTETDQGTLTLAHAQGQLEFRDVSLHYDGKTHPALDHINLMISPGETLALVGASGSGKTSLVNMIPRFYNPSLGQILLDGIDIHDIQLSALRDNIALVSQDVVLFNDTIAANIAYGKQSQASETEIVRAAEAAHAMTFIRAMPQGLNTMVGENGVKLSGGERQRIAIARALLKDAPILILDEATSALDNESERHVQAALDTLMQGRTTLVIAHRLSTIENADRIAVMQHGRIVEIGPHAELLAKQGVYAHLHHRQFQPQQNKGAGSLT</sequence>
<reference evidence="14" key="1">
    <citation type="submission" date="2009-10" db="EMBL/GenBank/DDBJ databases">
        <title>Diversity of trophic interactions inside an arsenic-rich microbial ecosystem.</title>
        <authorList>
            <person name="Bertin P.N."/>
            <person name="Heinrich-Salmeron A."/>
            <person name="Pelletier E."/>
            <person name="Goulhen-Chollet F."/>
            <person name="Arsene-Ploetze F."/>
            <person name="Gallien S."/>
            <person name="Calteau A."/>
            <person name="Vallenet D."/>
            <person name="Casiot C."/>
            <person name="Chane-Woon-Ming B."/>
            <person name="Giloteaux L."/>
            <person name="Barakat M."/>
            <person name="Bonnefoy V."/>
            <person name="Bruneel O."/>
            <person name="Chandler M."/>
            <person name="Cleiss J."/>
            <person name="Duran R."/>
            <person name="Elbaz-Poulichet F."/>
            <person name="Fonknechten N."/>
            <person name="Lauga B."/>
            <person name="Mornico D."/>
            <person name="Ortet P."/>
            <person name="Schaeffer C."/>
            <person name="Siguier P."/>
            <person name="Alexander Thil Smith A."/>
            <person name="Van Dorsselaer A."/>
            <person name="Weissenbach J."/>
            <person name="Medigue C."/>
            <person name="Le Paslier D."/>
        </authorList>
    </citation>
    <scope>NUCLEOTIDE SEQUENCE</scope>
</reference>
<dbReference type="CDD" id="cd03251">
    <property type="entry name" value="ABCC_MsbA"/>
    <property type="match status" value="1"/>
</dbReference>
<evidence type="ECO:0000256" key="4">
    <source>
        <dbReference type="ARBA" id="ARBA00022692"/>
    </source>
</evidence>
<evidence type="ECO:0000256" key="8">
    <source>
        <dbReference type="ARBA" id="ARBA00022989"/>
    </source>
</evidence>
<dbReference type="InterPro" id="IPR017871">
    <property type="entry name" value="ABC_transporter-like_CS"/>
</dbReference>
<organism evidence="14">
    <name type="scientific">mine drainage metagenome</name>
    <dbReference type="NCBI Taxonomy" id="410659"/>
    <lineage>
        <taxon>unclassified sequences</taxon>
        <taxon>metagenomes</taxon>
        <taxon>ecological metagenomes</taxon>
    </lineage>
</organism>
<dbReference type="InterPro" id="IPR011527">
    <property type="entry name" value="ABC1_TM_dom"/>
</dbReference>
<name>E6QSG7_9ZZZZ</name>